<reference evidence="2" key="1">
    <citation type="submission" date="2001-07" db="EMBL/GenBank/DDBJ databases">
        <title>Oryza sativa nipponbare(GA3) genomic DNA, chromosome 7, BAC clone:OJ1343_B12.</title>
        <authorList>
            <person name="Sasaki T."/>
            <person name="Matsumoto T."/>
            <person name="Yamamoto K."/>
        </authorList>
    </citation>
    <scope>NUCLEOTIDE SEQUENCE</scope>
</reference>
<name>Q8H5D2_ORYSJ</name>
<protein>
    <submittedName>
        <fullName evidence="2">Uncharacterized protein</fullName>
    </submittedName>
</protein>
<dbReference type="EMBL" id="AP003824">
    <property type="protein sequence ID" value="BAC19965.1"/>
    <property type="molecule type" value="Genomic_DNA"/>
</dbReference>
<gene>
    <name evidence="2" type="primary">OJ1343_B12.123</name>
    <name evidence="3" type="ORF">OSJNBa0077B15.101</name>
</gene>
<dbReference type="EMBL" id="AP005473">
    <property type="protein sequence ID" value="BAD31465.1"/>
    <property type="molecule type" value="Genomic_DNA"/>
</dbReference>
<dbReference type="Proteomes" id="UP000000763">
    <property type="component" value="Chromosome 7"/>
</dbReference>
<evidence type="ECO:0000256" key="1">
    <source>
        <dbReference type="SAM" id="MobiDB-lite"/>
    </source>
</evidence>
<proteinExistence type="predicted"/>
<reference evidence="4" key="3">
    <citation type="journal article" date="2005" name="Nature">
        <title>The map-based sequence of the rice genome.</title>
        <authorList>
            <consortium name="International rice genome sequencing project (IRGSP)"/>
            <person name="Matsumoto T."/>
            <person name="Wu J."/>
            <person name="Kanamori H."/>
            <person name="Katayose Y."/>
            <person name="Fujisawa M."/>
            <person name="Namiki N."/>
            <person name="Mizuno H."/>
            <person name="Yamamoto K."/>
            <person name="Antonio B.A."/>
            <person name="Baba T."/>
            <person name="Sakata K."/>
            <person name="Nagamura Y."/>
            <person name="Aoki H."/>
            <person name="Arikawa K."/>
            <person name="Arita K."/>
            <person name="Bito T."/>
            <person name="Chiden Y."/>
            <person name="Fujitsuka N."/>
            <person name="Fukunaka R."/>
            <person name="Hamada M."/>
            <person name="Harada C."/>
            <person name="Hayashi A."/>
            <person name="Hijishita S."/>
            <person name="Honda M."/>
            <person name="Hosokawa S."/>
            <person name="Ichikawa Y."/>
            <person name="Idonuma A."/>
            <person name="Iijima M."/>
            <person name="Ikeda M."/>
            <person name="Ikeno M."/>
            <person name="Ito K."/>
            <person name="Ito S."/>
            <person name="Ito T."/>
            <person name="Ito Y."/>
            <person name="Ito Y."/>
            <person name="Iwabuchi A."/>
            <person name="Kamiya K."/>
            <person name="Karasawa W."/>
            <person name="Kurita K."/>
            <person name="Katagiri S."/>
            <person name="Kikuta A."/>
            <person name="Kobayashi H."/>
            <person name="Kobayashi N."/>
            <person name="Machita K."/>
            <person name="Maehara T."/>
            <person name="Masukawa M."/>
            <person name="Mizubayashi T."/>
            <person name="Mukai Y."/>
            <person name="Nagasaki H."/>
            <person name="Nagata Y."/>
            <person name="Naito S."/>
            <person name="Nakashima M."/>
            <person name="Nakama Y."/>
            <person name="Nakamichi Y."/>
            <person name="Nakamura M."/>
            <person name="Meguro A."/>
            <person name="Negishi M."/>
            <person name="Ohta I."/>
            <person name="Ohta T."/>
            <person name="Okamoto M."/>
            <person name="Ono N."/>
            <person name="Saji S."/>
            <person name="Sakaguchi M."/>
            <person name="Sakai K."/>
            <person name="Shibata M."/>
            <person name="Shimokawa T."/>
            <person name="Song J."/>
            <person name="Takazaki Y."/>
            <person name="Terasawa K."/>
            <person name="Tsugane M."/>
            <person name="Tsuji K."/>
            <person name="Ueda S."/>
            <person name="Waki K."/>
            <person name="Yamagata H."/>
            <person name="Yamamoto M."/>
            <person name="Yamamoto S."/>
            <person name="Yamane H."/>
            <person name="Yoshiki S."/>
            <person name="Yoshihara R."/>
            <person name="Yukawa K."/>
            <person name="Zhong H."/>
            <person name="Yano M."/>
            <person name="Yuan Q."/>
            <person name="Ouyang S."/>
            <person name="Liu J."/>
            <person name="Jones K.M."/>
            <person name="Gansberger K."/>
            <person name="Moffat K."/>
            <person name="Hill J."/>
            <person name="Bera J."/>
            <person name="Fadrosh D."/>
            <person name="Jin S."/>
            <person name="Johri S."/>
            <person name="Kim M."/>
            <person name="Overton L."/>
            <person name="Reardon M."/>
            <person name="Tsitrin T."/>
            <person name="Vuong H."/>
            <person name="Weaver B."/>
            <person name="Ciecko A."/>
            <person name="Tallon L."/>
            <person name="Jackson J."/>
            <person name="Pai G."/>
            <person name="Aken S.V."/>
            <person name="Utterback T."/>
            <person name="Reidmuller S."/>
            <person name="Feldblyum T."/>
            <person name="Hsiao J."/>
            <person name="Zismann V."/>
            <person name="Iobst S."/>
            <person name="de Vazeille A.R."/>
            <person name="Buell C.R."/>
            <person name="Ying K."/>
            <person name="Li Y."/>
            <person name="Lu T."/>
            <person name="Huang Y."/>
            <person name="Zhao Q."/>
            <person name="Feng Q."/>
            <person name="Zhang L."/>
            <person name="Zhu J."/>
            <person name="Weng Q."/>
            <person name="Mu J."/>
            <person name="Lu Y."/>
            <person name="Fan D."/>
            <person name="Liu Y."/>
            <person name="Guan J."/>
            <person name="Zhang Y."/>
            <person name="Yu S."/>
            <person name="Liu X."/>
            <person name="Zhang Y."/>
            <person name="Hong G."/>
            <person name="Han B."/>
            <person name="Choisne N."/>
            <person name="Demange N."/>
            <person name="Orjeda G."/>
            <person name="Samain S."/>
            <person name="Cattolico L."/>
            <person name="Pelletier E."/>
            <person name="Couloux A."/>
            <person name="Segurens B."/>
            <person name="Wincker P."/>
            <person name="D'Hont A."/>
            <person name="Scarpelli C."/>
            <person name="Weissenbach J."/>
            <person name="Salanoubat M."/>
            <person name="Quetier F."/>
            <person name="Yu Y."/>
            <person name="Kim H.R."/>
            <person name="Rambo T."/>
            <person name="Currie J."/>
            <person name="Collura K."/>
            <person name="Luo M."/>
            <person name="Yang T."/>
            <person name="Ammiraju J.S.S."/>
            <person name="Engler F."/>
            <person name="Soderlund C."/>
            <person name="Wing R.A."/>
            <person name="Palmer L.E."/>
            <person name="de la Bastide M."/>
            <person name="Spiegel L."/>
            <person name="Nascimento L."/>
            <person name="Zutavern T."/>
            <person name="O'Shaughnessy A."/>
            <person name="Dike S."/>
            <person name="Dedhia N."/>
            <person name="Preston R."/>
            <person name="Balija V."/>
            <person name="McCombie W.R."/>
            <person name="Chow T."/>
            <person name="Chen H."/>
            <person name="Chung M."/>
            <person name="Chen C."/>
            <person name="Shaw J."/>
            <person name="Wu H."/>
            <person name="Hsiao K."/>
            <person name="Chao Y."/>
            <person name="Chu M."/>
            <person name="Cheng C."/>
            <person name="Hour A."/>
            <person name="Lee P."/>
            <person name="Lin S."/>
            <person name="Lin Y."/>
            <person name="Liou J."/>
            <person name="Liu S."/>
            <person name="Hsing Y."/>
            <person name="Raghuvanshi S."/>
            <person name="Mohanty A."/>
            <person name="Bharti A.K."/>
            <person name="Gaur A."/>
            <person name="Gupta V."/>
            <person name="Kumar D."/>
            <person name="Ravi V."/>
            <person name="Vij S."/>
            <person name="Kapur A."/>
            <person name="Khurana P."/>
            <person name="Khurana P."/>
            <person name="Khurana J.P."/>
            <person name="Tyagi A.K."/>
            <person name="Gaikwad K."/>
            <person name="Singh A."/>
            <person name="Dalal V."/>
            <person name="Srivastava S."/>
            <person name="Dixit A."/>
            <person name="Pal A.K."/>
            <person name="Ghazi I.A."/>
            <person name="Yadav M."/>
            <person name="Pandit A."/>
            <person name="Bhargava A."/>
            <person name="Sureshbabu K."/>
            <person name="Batra K."/>
            <person name="Sharma T.R."/>
            <person name="Mohapatra T."/>
            <person name="Singh N.K."/>
            <person name="Messing J."/>
            <person name="Nelson A.B."/>
            <person name="Fuks G."/>
            <person name="Kavchok S."/>
            <person name="Keizer G."/>
            <person name="Linton E."/>
            <person name="Llaca V."/>
            <person name="Song R."/>
            <person name="Tanyolac B."/>
            <person name="Young S."/>
            <person name="Ho-Il K."/>
            <person name="Hahn J.H."/>
            <person name="Sangsakoo G."/>
            <person name="Vanavichit A."/>
            <person name="de Mattos Luiz.A.T."/>
            <person name="Zimmer P.D."/>
            <person name="Malone G."/>
            <person name="Dellagostin O."/>
            <person name="de Oliveira A.C."/>
            <person name="Bevan M."/>
            <person name="Bancroft I."/>
            <person name="Minx P."/>
            <person name="Cordum H."/>
            <person name="Wilson R."/>
            <person name="Cheng Z."/>
            <person name="Jin W."/>
            <person name="Jiang J."/>
            <person name="Leong S.A."/>
            <person name="Iwama H."/>
            <person name="Gojobori T."/>
            <person name="Itoh T."/>
            <person name="Niimura Y."/>
            <person name="Fujii Y."/>
            <person name="Habara T."/>
            <person name="Sakai H."/>
            <person name="Sato Y."/>
            <person name="Wilson G."/>
            <person name="Kumar K."/>
            <person name="McCouch S."/>
            <person name="Juretic N."/>
            <person name="Hoen D."/>
            <person name="Wright S."/>
            <person name="Bruskiewich R."/>
            <person name="Bureau T."/>
            <person name="Miyao A."/>
            <person name="Hirochika H."/>
            <person name="Nishikawa T."/>
            <person name="Kadowaki K."/>
            <person name="Sugiura M."/>
            <person name="Burr B."/>
            <person name="Sasaki T."/>
        </authorList>
    </citation>
    <scope>NUCLEOTIDE SEQUENCE [LARGE SCALE GENOMIC DNA]</scope>
    <source>
        <strain evidence="4">cv. Nipponbare</strain>
    </source>
</reference>
<evidence type="ECO:0000313" key="4">
    <source>
        <dbReference type="Proteomes" id="UP000000763"/>
    </source>
</evidence>
<evidence type="ECO:0000313" key="2">
    <source>
        <dbReference type="EMBL" id="BAC19965.1"/>
    </source>
</evidence>
<evidence type="ECO:0000313" key="3">
    <source>
        <dbReference type="EMBL" id="BAD31465.1"/>
    </source>
</evidence>
<reference evidence="4" key="4">
    <citation type="journal article" date="2008" name="Nucleic Acids Res.">
        <title>The rice annotation project database (RAP-DB): 2008 update.</title>
        <authorList>
            <consortium name="The rice annotation project (RAP)"/>
        </authorList>
    </citation>
    <scope>GENOME REANNOTATION</scope>
    <source>
        <strain evidence="4">cv. Nipponbare</strain>
    </source>
</reference>
<dbReference type="AlphaFoldDB" id="Q8H5D2"/>
<accession>Q8H5D2</accession>
<reference evidence="3" key="2">
    <citation type="submission" date="2002-06" db="EMBL/GenBank/DDBJ databases">
        <title>Oryza sativa nipponbare(GA3) genomic DNA, chromosome 7, BAC clone:OSJNBa0077B15.</title>
        <authorList>
            <person name="Sasaki T."/>
            <person name="Matsumoto T."/>
            <person name="Katayose Y."/>
        </authorList>
    </citation>
    <scope>NUCLEOTIDE SEQUENCE</scope>
</reference>
<sequence length="77" mass="8011">MVCFFPLLIRHNEGEAEEVGAAGDASTSPPMAPPPANLRLSGVSPPAELKRRSGGGGFDRHPAAPMVGGKLMWQMVG</sequence>
<organism evidence="2 4">
    <name type="scientific">Oryza sativa subsp. japonica</name>
    <name type="common">Rice</name>
    <dbReference type="NCBI Taxonomy" id="39947"/>
    <lineage>
        <taxon>Eukaryota</taxon>
        <taxon>Viridiplantae</taxon>
        <taxon>Streptophyta</taxon>
        <taxon>Embryophyta</taxon>
        <taxon>Tracheophyta</taxon>
        <taxon>Spermatophyta</taxon>
        <taxon>Magnoliopsida</taxon>
        <taxon>Liliopsida</taxon>
        <taxon>Poales</taxon>
        <taxon>Poaceae</taxon>
        <taxon>BOP clade</taxon>
        <taxon>Oryzoideae</taxon>
        <taxon>Oryzeae</taxon>
        <taxon>Oryzinae</taxon>
        <taxon>Oryza</taxon>
        <taxon>Oryza sativa</taxon>
    </lineage>
</organism>
<feature type="region of interest" description="Disordered" evidence="1">
    <location>
        <begin position="17"/>
        <end position="64"/>
    </location>
</feature>